<evidence type="ECO:0000259" key="8">
    <source>
        <dbReference type="SMART" id="SM00155"/>
    </source>
</evidence>
<dbReference type="Proteomes" id="UP001369082">
    <property type="component" value="Unassembled WGS sequence"/>
</dbReference>
<evidence type="ECO:0000256" key="2">
    <source>
        <dbReference type="ARBA" id="ARBA00022516"/>
    </source>
</evidence>
<feature type="domain" description="PLD phosphodiesterase" evidence="8">
    <location>
        <begin position="131"/>
        <end position="157"/>
    </location>
</feature>
<gene>
    <name evidence="9" type="primary">pssA</name>
    <name evidence="9" type="ORF">V6256_03190</name>
</gene>
<dbReference type="CDD" id="cd09134">
    <property type="entry name" value="PLDc_PSS_G_neg_1"/>
    <property type="match status" value="1"/>
</dbReference>
<dbReference type="PIRSF" id="PIRSF000850">
    <property type="entry name" value="Phospholipase_D_PSS"/>
    <property type="match status" value="1"/>
</dbReference>
<dbReference type="PANTHER" id="PTHR12586">
    <property type="entry name" value="CDP-DIACYLGLYCEROL--SERINE O-PHOSPHATIDYLTRANSFERASE"/>
    <property type="match status" value="1"/>
</dbReference>
<dbReference type="InterPro" id="IPR025202">
    <property type="entry name" value="PLD-like_dom"/>
</dbReference>
<dbReference type="RefSeq" id="WP_341596613.1">
    <property type="nucleotide sequence ID" value="NZ_JBAKAZ010000007.1"/>
</dbReference>
<dbReference type="Pfam" id="PF13091">
    <property type="entry name" value="PLDc_2"/>
    <property type="match status" value="1"/>
</dbReference>
<evidence type="ECO:0000256" key="1">
    <source>
        <dbReference type="ARBA" id="ARBA00010682"/>
    </source>
</evidence>
<dbReference type="PANTHER" id="PTHR12586:SF1">
    <property type="entry name" value="CDP-DIACYLGLYCEROL--GLYCEROL-3-PHOSPHATE 3-PHOSPHATIDYLTRANSFERASE, MITOCHONDRIAL"/>
    <property type="match status" value="1"/>
</dbReference>
<proteinExistence type="inferred from homology"/>
<evidence type="ECO:0000313" key="9">
    <source>
        <dbReference type="EMBL" id="MEL0628603.1"/>
    </source>
</evidence>
<accession>A0ABU9GMR6</accession>
<evidence type="ECO:0000256" key="7">
    <source>
        <dbReference type="ARBA" id="ARBA00023264"/>
    </source>
</evidence>
<protein>
    <submittedName>
        <fullName evidence="9">CDP-diacylglycerol--serine O-phosphatidyltransferase</fullName>
        <ecNumber evidence="9">2.7.8.8</ecNumber>
    </submittedName>
</protein>
<keyword evidence="4" id="KW-0677">Repeat</keyword>
<keyword evidence="10" id="KW-1185">Reference proteome</keyword>
<feature type="domain" description="PLD phosphodiesterase" evidence="8">
    <location>
        <begin position="350"/>
        <end position="377"/>
    </location>
</feature>
<dbReference type="SMART" id="SM00155">
    <property type="entry name" value="PLDc"/>
    <property type="match status" value="2"/>
</dbReference>
<dbReference type="NCBIfam" id="NF006946">
    <property type="entry name" value="PRK09428.1"/>
    <property type="match status" value="1"/>
</dbReference>
<comment type="similarity">
    <text evidence="1">Belongs to the CDP-alcohol phosphatidyltransferase class-II family.</text>
</comment>
<dbReference type="GO" id="GO:0003882">
    <property type="term" value="F:CDP-diacylglycerol-serine O-phosphatidyltransferase activity"/>
    <property type="evidence" value="ECO:0007669"/>
    <property type="project" value="UniProtKB-EC"/>
</dbReference>
<dbReference type="InterPro" id="IPR001736">
    <property type="entry name" value="PLipase_D/transphosphatidylase"/>
</dbReference>
<evidence type="ECO:0000256" key="6">
    <source>
        <dbReference type="ARBA" id="ARBA00023209"/>
    </source>
</evidence>
<dbReference type="EMBL" id="JBAKAZ010000007">
    <property type="protein sequence ID" value="MEL0628603.1"/>
    <property type="molecule type" value="Genomic_DNA"/>
</dbReference>
<keyword evidence="2" id="KW-0444">Lipid biosynthesis</keyword>
<keyword evidence="3 9" id="KW-0808">Transferase</keyword>
<evidence type="ECO:0000256" key="4">
    <source>
        <dbReference type="ARBA" id="ARBA00022737"/>
    </source>
</evidence>
<evidence type="ECO:0000256" key="3">
    <source>
        <dbReference type="ARBA" id="ARBA00022679"/>
    </source>
</evidence>
<dbReference type="EC" id="2.7.8.8" evidence="9"/>
<sequence length="449" mass="51212">MSIKINQSRSFLTKLKKLPISAENVNCLFSTKAFKEELFKKISTATKRIYITALYLEADQAGEEVLEALYTAKAKNPQLDIYVVIDFHRAQRGLIGADKGGDTNTTWYQKVASIKGQGIHILGLPVKKKELFGVQHLKGFIFDDTVFYSGASINNIYLHQLDRYRFDRYWLIKDSALADSMVDYLQNIIIASDAVVNLNVPLVPKFSALKKPHRQLSSKLKNVGYKFNSMETHGLSVRPLTGIGTKNNKLNKVIRAIFQSTQESVVIFTPYFNLPKAIARDVSALLKRQVDVTIVVGDKTANDFYIPEDKPYRTIGALPYLYEVNLRNFARRHNASVLQGNLKIHLWKHETNSFHLKGIYSDNRFSLLTGHNLNPRAWRLDLENALLIDDPNKELCSLIDQELSNLLAHTQLIESYKDIDEIVSYPNKVKRFLSRLRKVKADRIIKGII</sequence>
<keyword evidence="6" id="KW-0594">Phospholipid biosynthesis</keyword>
<dbReference type="CDD" id="cd09136">
    <property type="entry name" value="PLDc_PSS_G_neg_2"/>
    <property type="match status" value="1"/>
</dbReference>
<evidence type="ECO:0000313" key="10">
    <source>
        <dbReference type="Proteomes" id="UP001369082"/>
    </source>
</evidence>
<dbReference type="Gene3D" id="3.30.870.10">
    <property type="entry name" value="Endonuclease Chain A"/>
    <property type="match status" value="2"/>
</dbReference>
<dbReference type="SUPFAM" id="SSF56024">
    <property type="entry name" value="Phospholipase D/nuclease"/>
    <property type="match status" value="2"/>
</dbReference>
<comment type="caution">
    <text evidence="9">The sequence shown here is derived from an EMBL/GenBank/DDBJ whole genome shotgun (WGS) entry which is preliminary data.</text>
</comment>
<keyword evidence="5" id="KW-0443">Lipid metabolism</keyword>
<reference evidence="9 10" key="1">
    <citation type="submission" date="2024-02" db="EMBL/GenBank/DDBJ databases">
        <title>Bacteria isolated from the canopy kelp, Nereocystis luetkeana.</title>
        <authorList>
            <person name="Pfister C.A."/>
            <person name="Younker I.T."/>
            <person name="Light S.H."/>
        </authorList>
    </citation>
    <scope>NUCLEOTIDE SEQUENCE [LARGE SCALE GENOMIC DNA]</scope>
    <source>
        <strain evidence="9 10">TI.1.05</strain>
    </source>
</reference>
<keyword evidence="7" id="KW-1208">Phospholipid metabolism</keyword>
<dbReference type="InterPro" id="IPR016270">
    <property type="entry name" value="PGS1"/>
</dbReference>
<dbReference type="Pfam" id="PF00614">
    <property type="entry name" value="PLDc"/>
    <property type="match status" value="1"/>
</dbReference>
<name>A0ABU9GMR6_9GAMM</name>
<organism evidence="9 10">
    <name type="scientific">Psychromonas aquatilis</name>
    <dbReference type="NCBI Taxonomy" id="2005072"/>
    <lineage>
        <taxon>Bacteria</taxon>
        <taxon>Pseudomonadati</taxon>
        <taxon>Pseudomonadota</taxon>
        <taxon>Gammaproteobacteria</taxon>
        <taxon>Alteromonadales</taxon>
        <taxon>Psychromonadaceae</taxon>
        <taxon>Psychromonas</taxon>
    </lineage>
</organism>
<evidence type="ECO:0000256" key="5">
    <source>
        <dbReference type="ARBA" id="ARBA00023098"/>
    </source>
</evidence>